<feature type="region of interest" description="Disordered" evidence="2">
    <location>
        <begin position="1"/>
        <end position="21"/>
    </location>
</feature>
<evidence type="ECO:0000313" key="6">
    <source>
        <dbReference type="Proteomes" id="UP000634476"/>
    </source>
</evidence>
<dbReference type="SUPFAM" id="SSF55874">
    <property type="entry name" value="ATPase domain of HSP90 chaperone/DNA topoisomerase II/histidine kinase"/>
    <property type="match status" value="1"/>
</dbReference>
<dbReference type="Pfam" id="PF14417">
    <property type="entry name" value="MEDS"/>
    <property type="match status" value="1"/>
</dbReference>
<evidence type="ECO:0000259" key="4">
    <source>
        <dbReference type="Pfam" id="PF14417"/>
    </source>
</evidence>
<dbReference type="InterPro" id="IPR036890">
    <property type="entry name" value="HATPase_C_sf"/>
</dbReference>
<reference evidence="5" key="1">
    <citation type="submission" date="2021-01" db="EMBL/GenBank/DDBJ databases">
        <title>Whole genome shotgun sequence of Planobispora takensis NBRC 109077.</title>
        <authorList>
            <person name="Komaki H."/>
            <person name="Tamura T."/>
        </authorList>
    </citation>
    <scope>NUCLEOTIDE SEQUENCE</scope>
    <source>
        <strain evidence="5">NBRC 109077</strain>
    </source>
</reference>
<dbReference type="Proteomes" id="UP000634476">
    <property type="component" value="Unassembled WGS sequence"/>
</dbReference>
<evidence type="ECO:0000259" key="3">
    <source>
        <dbReference type="Pfam" id="PF13581"/>
    </source>
</evidence>
<feature type="domain" description="MEDS" evidence="4">
    <location>
        <begin position="23"/>
        <end position="166"/>
    </location>
</feature>
<keyword evidence="1" id="KW-0808">Transferase</keyword>
<accession>A0A8J3T1Q5</accession>
<organism evidence="5 6">
    <name type="scientific">Planobispora takensis</name>
    <dbReference type="NCBI Taxonomy" id="1367882"/>
    <lineage>
        <taxon>Bacteria</taxon>
        <taxon>Bacillati</taxon>
        <taxon>Actinomycetota</taxon>
        <taxon>Actinomycetes</taxon>
        <taxon>Streptosporangiales</taxon>
        <taxon>Streptosporangiaceae</taxon>
        <taxon>Planobispora</taxon>
    </lineage>
</organism>
<name>A0A8J3T1Q5_9ACTN</name>
<comment type="caution">
    <text evidence="5">The sequence shown here is derived from an EMBL/GenBank/DDBJ whole genome shotgun (WGS) entry which is preliminary data.</text>
</comment>
<sequence length="334" mass="35991">MTIQPDSGETPPSWDSPAGPFEHPALFYREADDYLAGTLPFIREGLNAGEPVAVAVPGENLRLIREGLGAQAAGVKLLDMNEAGRNPGRIISTVLRDFADRHSGGRVRIIGEPVWPGRSPMEYPACLQHEALINLAFSGRDVTILCPYDVVRLDPERVKDAERTHPVLVDTSGSRASDAYAPEQVVQECNLPLSAPPGVPRMSYGDGFCSDPLARARAFAVEHATRMGLRGDRLEDLRLVVNELAANSLDHGGGSGTLRIWAEDGRVVCAVSDGGHITDPLAGRHPVGLRALGSRGLLITHLLGDLVRTHTDVQGTTIRVYFDVTRPDDASPDH</sequence>
<evidence type="ECO:0000313" key="5">
    <source>
        <dbReference type="EMBL" id="GII02821.1"/>
    </source>
</evidence>
<dbReference type="RefSeq" id="WP_239131184.1">
    <property type="nucleotide sequence ID" value="NZ_BOOK01000035.1"/>
</dbReference>
<dbReference type="PANTHER" id="PTHR35526">
    <property type="entry name" value="ANTI-SIGMA-F FACTOR RSBW-RELATED"/>
    <property type="match status" value="1"/>
</dbReference>
<dbReference type="AlphaFoldDB" id="A0A8J3T1Q5"/>
<evidence type="ECO:0000256" key="2">
    <source>
        <dbReference type="SAM" id="MobiDB-lite"/>
    </source>
</evidence>
<feature type="domain" description="Histidine kinase/HSP90-like ATPase" evidence="3">
    <location>
        <begin position="213"/>
        <end position="321"/>
    </location>
</feature>
<dbReference type="PANTHER" id="PTHR35526:SF3">
    <property type="entry name" value="ANTI-SIGMA-F FACTOR RSBW"/>
    <property type="match status" value="1"/>
</dbReference>
<dbReference type="InterPro" id="IPR025847">
    <property type="entry name" value="MEDS_domain"/>
</dbReference>
<dbReference type="InterPro" id="IPR003594">
    <property type="entry name" value="HATPase_dom"/>
</dbReference>
<proteinExistence type="predicted"/>
<keyword evidence="1" id="KW-0418">Kinase</keyword>
<dbReference type="GO" id="GO:0004674">
    <property type="term" value="F:protein serine/threonine kinase activity"/>
    <property type="evidence" value="ECO:0007669"/>
    <property type="project" value="UniProtKB-KW"/>
</dbReference>
<gene>
    <name evidence="5" type="ORF">Pta02_48290</name>
</gene>
<dbReference type="Pfam" id="PF13581">
    <property type="entry name" value="HATPase_c_2"/>
    <property type="match status" value="1"/>
</dbReference>
<dbReference type="InterPro" id="IPR047718">
    <property type="entry name" value="RsbA-like_anti_sig"/>
</dbReference>
<protein>
    <submittedName>
        <fullName evidence="5">Anti-sigma regulatory factor</fullName>
    </submittedName>
</protein>
<dbReference type="EMBL" id="BOOK01000035">
    <property type="protein sequence ID" value="GII02821.1"/>
    <property type="molecule type" value="Genomic_DNA"/>
</dbReference>
<dbReference type="NCBIfam" id="NF041045">
    <property type="entry name" value="RsbA_anti_sig"/>
    <property type="match status" value="1"/>
</dbReference>
<dbReference type="CDD" id="cd16936">
    <property type="entry name" value="HATPase_RsbW-like"/>
    <property type="match status" value="1"/>
</dbReference>
<evidence type="ECO:0000256" key="1">
    <source>
        <dbReference type="ARBA" id="ARBA00022527"/>
    </source>
</evidence>
<keyword evidence="1" id="KW-0723">Serine/threonine-protein kinase</keyword>
<keyword evidence="6" id="KW-1185">Reference proteome</keyword>
<dbReference type="InterPro" id="IPR050267">
    <property type="entry name" value="Anti-sigma-factor_SerPK"/>
</dbReference>
<dbReference type="Gene3D" id="3.30.565.10">
    <property type="entry name" value="Histidine kinase-like ATPase, C-terminal domain"/>
    <property type="match status" value="1"/>
</dbReference>